<dbReference type="InterPro" id="IPR004111">
    <property type="entry name" value="Repressor_TetR_C"/>
</dbReference>
<keyword evidence="3 5" id="KW-0238">DNA-binding</keyword>
<dbReference type="HOGENOM" id="CLU_069543_5_2_11"/>
<dbReference type="PANTHER" id="PTHR30055">
    <property type="entry name" value="HTH-TYPE TRANSCRIPTIONAL REGULATOR RUTR"/>
    <property type="match status" value="1"/>
</dbReference>
<dbReference type="InterPro" id="IPR036271">
    <property type="entry name" value="Tet_transcr_reg_TetR-rel_C_sf"/>
</dbReference>
<dbReference type="InterPro" id="IPR001647">
    <property type="entry name" value="HTH_TetR"/>
</dbReference>
<evidence type="ECO:0000256" key="5">
    <source>
        <dbReference type="PROSITE-ProRule" id="PRU00335"/>
    </source>
</evidence>
<dbReference type="eggNOG" id="COG1309">
    <property type="taxonomic scope" value="Bacteria"/>
</dbReference>
<dbReference type="InterPro" id="IPR050109">
    <property type="entry name" value="HTH-type_TetR-like_transc_reg"/>
</dbReference>
<evidence type="ECO:0000256" key="3">
    <source>
        <dbReference type="ARBA" id="ARBA00023125"/>
    </source>
</evidence>
<dbReference type="AlphaFoldDB" id="D3Q471"/>
<gene>
    <name evidence="7" type="ordered locus">Snas_6339</name>
</gene>
<dbReference type="Pfam" id="PF00440">
    <property type="entry name" value="TetR_N"/>
    <property type="match status" value="1"/>
</dbReference>
<dbReference type="GO" id="GO:0000976">
    <property type="term" value="F:transcription cis-regulatory region binding"/>
    <property type="evidence" value="ECO:0007669"/>
    <property type="project" value="TreeGrafter"/>
</dbReference>
<dbReference type="InterPro" id="IPR009057">
    <property type="entry name" value="Homeodomain-like_sf"/>
</dbReference>
<keyword evidence="8" id="KW-1185">Reference proteome</keyword>
<name>D3Q471_STANL</name>
<dbReference type="Pfam" id="PF02909">
    <property type="entry name" value="TetR_C_1"/>
    <property type="match status" value="1"/>
</dbReference>
<evidence type="ECO:0000256" key="4">
    <source>
        <dbReference type="ARBA" id="ARBA00023163"/>
    </source>
</evidence>
<dbReference type="InterPro" id="IPR003012">
    <property type="entry name" value="Tet_transcr_reg_TetR"/>
</dbReference>
<evidence type="ECO:0000256" key="2">
    <source>
        <dbReference type="ARBA" id="ARBA00023015"/>
    </source>
</evidence>
<dbReference type="GO" id="GO:0003700">
    <property type="term" value="F:DNA-binding transcription factor activity"/>
    <property type="evidence" value="ECO:0007669"/>
    <property type="project" value="TreeGrafter"/>
</dbReference>
<dbReference type="PROSITE" id="PS50977">
    <property type="entry name" value="HTH_TETR_2"/>
    <property type="match status" value="1"/>
</dbReference>
<sequence length="225" mass="25054">MPTASDKPVRSGRPPRLSRAEIIAAAKRIVERDGVEKLTMRLLAREVGSAPMALYHHVRDKRELLLALLDDLAERVPRPELPDDPVERIIAATVAIHDGLLEFPWMVRILAEGDLLSPKALWFPEAVIDAGIRAGLSEGEAVHAYRSVWYFTVGELIVRTAARERVGVPTYQAEVFQELDPRRTPRLAAISDRWLSWQLADTFRPGLRAIVDGLLRAVRGGGCSD</sequence>
<dbReference type="GO" id="GO:0045892">
    <property type="term" value="P:negative regulation of DNA-templated transcription"/>
    <property type="evidence" value="ECO:0007669"/>
    <property type="project" value="InterPro"/>
</dbReference>
<dbReference type="STRING" id="446470.Snas_6339"/>
<dbReference type="Proteomes" id="UP000000844">
    <property type="component" value="Chromosome"/>
</dbReference>
<dbReference type="PRINTS" id="PR00455">
    <property type="entry name" value="HTHTETR"/>
</dbReference>
<dbReference type="OrthoDB" id="3358037at2"/>
<dbReference type="GO" id="GO:0046677">
    <property type="term" value="P:response to antibiotic"/>
    <property type="evidence" value="ECO:0007669"/>
    <property type="project" value="InterPro"/>
</dbReference>
<keyword evidence="1" id="KW-0678">Repressor</keyword>
<reference evidence="7 8" key="1">
    <citation type="journal article" date="2009" name="Stand. Genomic Sci.">
        <title>Complete genome sequence of Stackebrandtia nassauensis type strain (LLR-40K-21).</title>
        <authorList>
            <person name="Munk C."/>
            <person name="Lapidus A."/>
            <person name="Copeland A."/>
            <person name="Jando M."/>
            <person name="Mayilraj S."/>
            <person name="Glavina Del Rio T."/>
            <person name="Nolan M."/>
            <person name="Chen F."/>
            <person name="Lucas S."/>
            <person name="Tice H."/>
            <person name="Cheng J.F."/>
            <person name="Han C."/>
            <person name="Detter J.C."/>
            <person name="Bruce D."/>
            <person name="Goodwin L."/>
            <person name="Chain P."/>
            <person name="Pitluck S."/>
            <person name="Goker M."/>
            <person name="Ovchinikova G."/>
            <person name="Pati A."/>
            <person name="Ivanova N."/>
            <person name="Mavromatis K."/>
            <person name="Chen A."/>
            <person name="Palaniappan K."/>
            <person name="Land M."/>
            <person name="Hauser L."/>
            <person name="Chang Y.J."/>
            <person name="Jeffries C.D."/>
            <person name="Bristow J."/>
            <person name="Eisen J.A."/>
            <person name="Markowitz V."/>
            <person name="Hugenholtz P."/>
            <person name="Kyrpides N.C."/>
            <person name="Klenk H.P."/>
        </authorList>
    </citation>
    <scope>NUCLEOTIDE SEQUENCE [LARGE SCALE GENOMIC DNA]</scope>
    <source>
        <strain evidence="8">DSM 44728 / CIP 108903 / NRRL B-16338 / NBRC 102104 / LLR-40K-21</strain>
    </source>
</reference>
<dbReference type="PRINTS" id="PR00400">
    <property type="entry name" value="TETREPRESSOR"/>
</dbReference>
<dbReference type="Gene3D" id="1.10.357.10">
    <property type="entry name" value="Tetracycline Repressor, domain 2"/>
    <property type="match status" value="1"/>
</dbReference>
<dbReference type="SUPFAM" id="SSF46689">
    <property type="entry name" value="Homeodomain-like"/>
    <property type="match status" value="1"/>
</dbReference>
<feature type="domain" description="HTH tetR-type" evidence="6">
    <location>
        <begin position="16"/>
        <end position="76"/>
    </location>
</feature>
<proteinExistence type="predicted"/>
<evidence type="ECO:0000313" key="8">
    <source>
        <dbReference type="Proteomes" id="UP000000844"/>
    </source>
</evidence>
<evidence type="ECO:0000256" key="1">
    <source>
        <dbReference type="ARBA" id="ARBA00022491"/>
    </source>
</evidence>
<keyword evidence="2" id="KW-0805">Transcription regulation</keyword>
<dbReference type="SUPFAM" id="SSF48498">
    <property type="entry name" value="Tetracyclin repressor-like, C-terminal domain"/>
    <property type="match status" value="1"/>
</dbReference>
<protein>
    <submittedName>
        <fullName evidence="7">Transcriptional regulator, TetR family</fullName>
    </submittedName>
</protein>
<organism evidence="7 8">
    <name type="scientific">Stackebrandtia nassauensis (strain DSM 44728 / CIP 108903 / NRRL B-16338 / NBRC 102104 / LLR-40K-21)</name>
    <dbReference type="NCBI Taxonomy" id="446470"/>
    <lineage>
        <taxon>Bacteria</taxon>
        <taxon>Bacillati</taxon>
        <taxon>Actinomycetota</taxon>
        <taxon>Actinomycetes</taxon>
        <taxon>Glycomycetales</taxon>
        <taxon>Glycomycetaceae</taxon>
        <taxon>Stackebrandtia</taxon>
    </lineage>
</organism>
<dbReference type="PANTHER" id="PTHR30055:SF151">
    <property type="entry name" value="TRANSCRIPTIONAL REGULATORY PROTEIN"/>
    <property type="match status" value="1"/>
</dbReference>
<accession>D3Q471</accession>
<dbReference type="RefSeq" id="WP_013021527.1">
    <property type="nucleotide sequence ID" value="NC_013947.1"/>
</dbReference>
<keyword evidence="4" id="KW-0804">Transcription</keyword>
<dbReference type="KEGG" id="sna:Snas_6339"/>
<evidence type="ECO:0000313" key="7">
    <source>
        <dbReference type="EMBL" id="ADD45956.1"/>
    </source>
</evidence>
<evidence type="ECO:0000259" key="6">
    <source>
        <dbReference type="PROSITE" id="PS50977"/>
    </source>
</evidence>
<dbReference type="EMBL" id="CP001778">
    <property type="protein sequence ID" value="ADD45956.1"/>
    <property type="molecule type" value="Genomic_DNA"/>
</dbReference>
<feature type="DNA-binding region" description="H-T-H motif" evidence="5">
    <location>
        <begin position="39"/>
        <end position="58"/>
    </location>
</feature>